<name>A0ABS1QSC0_9GAMM</name>
<dbReference type="Gene3D" id="2.60.120.200">
    <property type="match status" value="1"/>
</dbReference>
<evidence type="ECO:0000259" key="1">
    <source>
        <dbReference type="Pfam" id="PF21294"/>
    </source>
</evidence>
<sequence length="136" mass="15406">MLTPEGWSARLMFRRNGGLQSYVYHQNQAGRFGDTTIADGFAFEPNRYHHLVMQVVLNTPASANNGSVLVWVDSKLLIEHNGLRFRSKETPASEIQRLLFNTFHGGSSPDWAPRHADGSYKTDCAFFDNLELTQNF</sequence>
<dbReference type="Pfam" id="PF21294">
    <property type="entry name" value="Polysacc_lyase_14"/>
    <property type="match status" value="1"/>
</dbReference>
<evidence type="ECO:0000313" key="2">
    <source>
        <dbReference type="EMBL" id="MBL1377768.1"/>
    </source>
</evidence>
<comment type="caution">
    <text evidence="2">The sequence shown here is derived from an EMBL/GenBank/DDBJ whole genome shotgun (WGS) entry which is preliminary data.</text>
</comment>
<keyword evidence="3" id="KW-1185">Reference proteome</keyword>
<accession>A0ABS1QSC0</accession>
<proteinExistence type="predicted"/>
<protein>
    <recommendedName>
        <fullName evidence="1">Polysaccharide lyase 14 domain-containing protein</fullName>
    </recommendedName>
</protein>
<reference evidence="3" key="1">
    <citation type="submission" date="2021-01" db="EMBL/GenBank/DDBJ databases">
        <title>Genome public.</title>
        <authorList>
            <person name="Liu C."/>
            <person name="Sun Q."/>
        </authorList>
    </citation>
    <scope>NUCLEOTIDE SEQUENCE [LARGE SCALE GENOMIC DNA]</scope>
    <source>
        <strain evidence="3">CGMCC 1.18722</strain>
    </source>
</reference>
<gene>
    <name evidence="2" type="ORF">JKV55_10550</name>
</gene>
<feature type="domain" description="Polysaccharide lyase 14" evidence="1">
    <location>
        <begin position="5"/>
        <end position="120"/>
    </location>
</feature>
<dbReference type="InterPro" id="IPR048958">
    <property type="entry name" value="Polysacc_lyase_14"/>
</dbReference>
<dbReference type="Proteomes" id="UP000638570">
    <property type="component" value="Unassembled WGS sequence"/>
</dbReference>
<dbReference type="PANTHER" id="PTHR40124:SF1">
    <property type="entry name" value="DISAGGREGATASE RELATED REPEAT PROTEIN"/>
    <property type="match status" value="1"/>
</dbReference>
<dbReference type="PANTHER" id="PTHR40124">
    <property type="match status" value="1"/>
</dbReference>
<dbReference type="EMBL" id="JAERTZ010000023">
    <property type="protein sequence ID" value="MBL1377768.1"/>
    <property type="molecule type" value="Genomic_DNA"/>
</dbReference>
<organism evidence="2 3">
    <name type="scientific">Zobellella iuensis</name>
    <dbReference type="NCBI Taxonomy" id="2803811"/>
    <lineage>
        <taxon>Bacteria</taxon>
        <taxon>Pseudomonadati</taxon>
        <taxon>Pseudomonadota</taxon>
        <taxon>Gammaproteobacteria</taxon>
        <taxon>Aeromonadales</taxon>
        <taxon>Aeromonadaceae</taxon>
        <taxon>Zobellella</taxon>
    </lineage>
</organism>
<evidence type="ECO:0000313" key="3">
    <source>
        <dbReference type="Proteomes" id="UP000638570"/>
    </source>
</evidence>